<proteinExistence type="predicted"/>
<dbReference type="InterPro" id="IPR024079">
    <property type="entry name" value="MetalloPept_cat_dom_sf"/>
</dbReference>
<keyword evidence="1" id="KW-0812">Transmembrane</keyword>
<dbReference type="GO" id="GO:0008237">
    <property type="term" value="F:metallopeptidase activity"/>
    <property type="evidence" value="ECO:0007669"/>
    <property type="project" value="InterPro"/>
</dbReference>
<feature type="transmembrane region" description="Helical" evidence="1">
    <location>
        <begin position="6"/>
        <end position="23"/>
    </location>
</feature>
<dbReference type="AlphaFoldDB" id="A0A6A6UR20"/>
<reference evidence="2" key="1">
    <citation type="journal article" date="2020" name="Stud. Mycol.">
        <title>101 Dothideomycetes genomes: a test case for predicting lifestyles and emergence of pathogens.</title>
        <authorList>
            <person name="Haridas S."/>
            <person name="Albert R."/>
            <person name="Binder M."/>
            <person name="Bloem J."/>
            <person name="Labutti K."/>
            <person name="Salamov A."/>
            <person name="Andreopoulos B."/>
            <person name="Baker S."/>
            <person name="Barry K."/>
            <person name="Bills G."/>
            <person name="Bluhm B."/>
            <person name="Cannon C."/>
            <person name="Castanera R."/>
            <person name="Culley D."/>
            <person name="Daum C."/>
            <person name="Ezra D."/>
            <person name="Gonzalez J."/>
            <person name="Henrissat B."/>
            <person name="Kuo A."/>
            <person name="Liang C."/>
            <person name="Lipzen A."/>
            <person name="Lutzoni F."/>
            <person name="Magnuson J."/>
            <person name="Mondo S."/>
            <person name="Nolan M."/>
            <person name="Ohm R."/>
            <person name="Pangilinan J."/>
            <person name="Park H.-J."/>
            <person name="Ramirez L."/>
            <person name="Alfaro M."/>
            <person name="Sun H."/>
            <person name="Tritt A."/>
            <person name="Yoshinaga Y."/>
            <person name="Zwiers L.-H."/>
            <person name="Turgeon B."/>
            <person name="Goodwin S."/>
            <person name="Spatafora J."/>
            <person name="Crous P."/>
            <person name="Grigoriev I."/>
        </authorList>
    </citation>
    <scope>NUCLEOTIDE SEQUENCE</scope>
    <source>
        <strain evidence="2">CBS 115976</strain>
    </source>
</reference>
<gene>
    <name evidence="2" type="ORF">BT63DRAFT_408906</name>
</gene>
<accession>A0A6A6UR20</accession>
<dbReference type="EMBL" id="MU004230">
    <property type="protein sequence ID" value="KAF2674749.1"/>
    <property type="molecule type" value="Genomic_DNA"/>
</dbReference>
<evidence type="ECO:0000313" key="2">
    <source>
        <dbReference type="EMBL" id="KAF2674749.1"/>
    </source>
</evidence>
<keyword evidence="1" id="KW-1133">Transmembrane helix</keyword>
<dbReference type="Gene3D" id="3.40.390.10">
    <property type="entry name" value="Collagenase (Catalytic Domain)"/>
    <property type="match status" value="1"/>
</dbReference>
<protein>
    <submittedName>
        <fullName evidence="2">Uncharacterized protein</fullName>
    </submittedName>
</protein>
<organism evidence="2 3">
    <name type="scientific">Microthyrium microscopicum</name>
    <dbReference type="NCBI Taxonomy" id="703497"/>
    <lineage>
        <taxon>Eukaryota</taxon>
        <taxon>Fungi</taxon>
        <taxon>Dikarya</taxon>
        <taxon>Ascomycota</taxon>
        <taxon>Pezizomycotina</taxon>
        <taxon>Dothideomycetes</taxon>
        <taxon>Dothideomycetes incertae sedis</taxon>
        <taxon>Microthyriales</taxon>
        <taxon>Microthyriaceae</taxon>
        <taxon>Microthyrium</taxon>
    </lineage>
</organism>
<name>A0A6A6UR20_9PEZI</name>
<dbReference type="Proteomes" id="UP000799302">
    <property type="component" value="Unassembled WGS sequence"/>
</dbReference>
<keyword evidence="3" id="KW-1185">Reference proteome</keyword>
<sequence>MISIKLYIAISFLSSFVIATPILHRIKSLLKRQSQQLDPVRVFPGIFWDEAYQTCTTEELDIVVEATRMADEMINAFQNTQGFWATPAWNRYFVRDSSAAGKTNWYSNVRNQDLFIDVINDIKQASMFPKKGRKPAPDGSRSRLKQVGYSCKRPTGVLGTKCAAGPNSFGKWSGPSAVTWYPSATDGHGWAIEFCPRFFQAEGELRYINDITSNPKSEKSLPGMRSYEYAIAHEWMHTGIFGFRLAIKDLKEPENDNDVYGDQACHDFAWLNMDDPHTPGINEYTAYNADNYAWMFQYAWFRNALGWTSDGTMISKDVVSSDPVDIGDPIDDPADGVKMSDIDLSQSTGIPINCQPGPGNANDGNPETNTWTTQLTCAYVGEDYSDFLNDVKAEFTSDGGCTLSAQCNLPFGDGNAVDPNCVCYCDKDISGEREITPLRDPRCAGFAGSLPTPRLKARR</sequence>
<evidence type="ECO:0000256" key="1">
    <source>
        <dbReference type="SAM" id="Phobius"/>
    </source>
</evidence>
<evidence type="ECO:0000313" key="3">
    <source>
        <dbReference type="Proteomes" id="UP000799302"/>
    </source>
</evidence>
<dbReference type="OrthoDB" id="3798277at2759"/>
<keyword evidence="1" id="KW-0472">Membrane</keyword>